<keyword evidence="7" id="KW-1185">Reference proteome</keyword>
<dbReference type="GO" id="GO:0005524">
    <property type="term" value="F:ATP binding"/>
    <property type="evidence" value="ECO:0007669"/>
    <property type="project" value="UniProtKB-KW"/>
</dbReference>
<evidence type="ECO:0000256" key="2">
    <source>
        <dbReference type="ARBA" id="ARBA00022741"/>
    </source>
</evidence>
<evidence type="ECO:0000313" key="6">
    <source>
        <dbReference type="EMBL" id="RKO83596.1"/>
    </source>
</evidence>
<gene>
    <name evidence="6" type="ORF">BDK51DRAFT_12872</name>
</gene>
<protein>
    <submittedName>
        <fullName evidence="6">P-loop containing nucleoside triphosphate hydrolase protein</fullName>
    </submittedName>
</protein>
<dbReference type="OrthoDB" id="27435at2759"/>
<evidence type="ECO:0000256" key="3">
    <source>
        <dbReference type="ARBA" id="ARBA00022840"/>
    </source>
</evidence>
<dbReference type="GO" id="GO:0016887">
    <property type="term" value="F:ATP hydrolysis activity"/>
    <property type="evidence" value="ECO:0007669"/>
    <property type="project" value="InterPro"/>
</dbReference>
<name>A0A4P9W0N6_9FUNG</name>
<dbReference type="SUPFAM" id="SSF52540">
    <property type="entry name" value="P-loop containing nucleoside triphosphate hydrolases"/>
    <property type="match status" value="1"/>
</dbReference>
<dbReference type="Gene3D" id="3.40.50.300">
    <property type="entry name" value="P-loop containing nucleotide triphosphate hydrolases"/>
    <property type="match status" value="1"/>
</dbReference>
<dbReference type="SMART" id="SM00382">
    <property type="entry name" value="AAA"/>
    <property type="match status" value="1"/>
</dbReference>
<sequence length="282" mass="30572">SRKKSKPPEVTYESVGGLSEQIRTVRELVELPLNEPERFTRFGLRPPRGVLLYGPPGTGKTLIARAVAAETGSHVITINGPEILGKFYGETEAKLRNIFDEAAENSPSIIFIDEIDALCPKRDEARITCERLGGRRGGNELEKRIVATLLTLMDGAETEGTERPRVVVMGATNRPNSLDEALRRPGRFDREIEIGIPSAAARLEILTALLRNAPHSLADSEVAQVAAASHGYVGADLAAVCREAGLKTIKRLAPPIGALLKISYDDMTAAMAEIRPSAMREV</sequence>
<organism evidence="6 7">
    <name type="scientific">Blyttiomyces helicus</name>
    <dbReference type="NCBI Taxonomy" id="388810"/>
    <lineage>
        <taxon>Eukaryota</taxon>
        <taxon>Fungi</taxon>
        <taxon>Fungi incertae sedis</taxon>
        <taxon>Chytridiomycota</taxon>
        <taxon>Chytridiomycota incertae sedis</taxon>
        <taxon>Chytridiomycetes</taxon>
        <taxon>Chytridiomycetes incertae sedis</taxon>
        <taxon>Blyttiomyces</taxon>
    </lineage>
</organism>
<proteinExistence type="inferred from homology"/>
<dbReference type="InterPro" id="IPR050168">
    <property type="entry name" value="AAA_ATPase_domain"/>
</dbReference>
<dbReference type="InterPro" id="IPR041569">
    <property type="entry name" value="AAA_lid_3"/>
</dbReference>
<accession>A0A4P9W0N6</accession>
<keyword evidence="2 4" id="KW-0547">Nucleotide-binding</keyword>
<keyword evidence="3 4" id="KW-0067">ATP-binding</keyword>
<dbReference type="EMBL" id="ML001056">
    <property type="protein sequence ID" value="RKO83596.1"/>
    <property type="molecule type" value="Genomic_DNA"/>
</dbReference>
<dbReference type="AlphaFoldDB" id="A0A4P9W0N6"/>
<dbReference type="PROSITE" id="PS00674">
    <property type="entry name" value="AAA"/>
    <property type="match status" value="1"/>
</dbReference>
<dbReference type="InterPro" id="IPR003593">
    <property type="entry name" value="AAA+_ATPase"/>
</dbReference>
<dbReference type="Pfam" id="PF17862">
    <property type="entry name" value="AAA_lid_3"/>
    <property type="match status" value="1"/>
</dbReference>
<feature type="domain" description="AAA+ ATPase" evidence="5">
    <location>
        <begin position="46"/>
        <end position="198"/>
    </location>
</feature>
<evidence type="ECO:0000256" key="4">
    <source>
        <dbReference type="RuleBase" id="RU003651"/>
    </source>
</evidence>
<dbReference type="InterPro" id="IPR003960">
    <property type="entry name" value="ATPase_AAA_CS"/>
</dbReference>
<dbReference type="InterPro" id="IPR027417">
    <property type="entry name" value="P-loop_NTPase"/>
</dbReference>
<dbReference type="FunFam" id="3.40.50.300:FF:001985">
    <property type="entry name" value="Chromosome 9, whole genome shotgun sequence"/>
    <property type="match status" value="1"/>
</dbReference>
<dbReference type="Pfam" id="PF00004">
    <property type="entry name" value="AAA"/>
    <property type="match status" value="1"/>
</dbReference>
<dbReference type="CDD" id="cd19503">
    <property type="entry name" value="RecA-like_CDC48_NLV2_r1-like"/>
    <property type="match status" value="1"/>
</dbReference>
<evidence type="ECO:0000256" key="1">
    <source>
        <dbReference type="ARBA" id="ARBA00006914"/>
    </source>
</evidence>
<evidence type="ECO:0000313" key="7">
    <source>
        <dbReference type="Proteomes" id="UP000269721"/>
    </source>
</evidence>
<evidence type="ECO:0000259" key="5">
    <source>
        <dbReference type="SMART" id="SM00382"/>
    </source>
</evidence>
<reference evidence="7" key="1">
    <citation type="journal article" date="2018" name="Nat. Microbiol.">
        <title>Leveraging single-cell genomics to expand the fungal tree of life.</title>
        <authorList>
            <person name="Ahrendt S.R."/>
            <person name="Quandt C.A."/>
            <person name="Ciobanu D."/>
            <person name="Clum A."/>
            <person name="Salamov A."/>
            <person name="Andreopoulos B."/>
            <person name="Cheng J.F."/>
            <person name="Woyke T."/>
            <person name="Pelin A."/>
            <person name="Henrissat B."/>
            <person name="Reynolds N.K."/>
            <person name="Benny G.L."/>
            <person name="Smith M.E."/>
            <person name="James T.Y."/>
            <person name="Grigoriev I.V."/>
        </authorList>
    </citation>
    <scope>NUCLEOTIDE SEQUENCE [LARGE SCALE GENOMIC DNA]</scope>
</reference>
<dbReference type="InterPro" id="IPR003959">
    <property type="entry name" value="ATPase_AAA_core"/>
</dbReference>
<dbReference type="Gene3D" id="1.10.8.60">
    <property type="match status" value="1"/>
</dbReference>
<dbReference type="PANTHER" id="PTHR23077:SF171">
    <property type="entry name" value="NUCLEAR VALOSIN-CONTAINING PROTEIN-LIKE"/>
    <property type="match status" value="1"/>
</dbReference>
<comment type="similarity">
    <text evidence="1 4">Belongs to the AAA ATPase family.</text>
</comment>
<dbReference type="Proteomes" id="UP000269721">
    <property type="component" value="Unassembled WGS sequence"/>
</dbReference>
<feature type="non-terminal residue" evidence="6">
    <location>
        <position position="282"/>
    </location>
</feature>
<dbReference type="PANTHER" id="PTHR23077">
    <property type="entry name" value="AAA-FAMILY ATPASE"/>
    <property type="match status" value="1"/>
</dbReference>
<keyword evidence="6" id="KW-0378">Hydrolase</keyword>
<feature type="non-terminal residue" evidence="6">
    <location>
        <position position="1"/>
    </location>
</feature>